<accession>A0A0B1SWB0</accession>
<gene>
    <name evidence="1" type="ORF">OESDEN_10930</name>
</gene>
<dbReference type="OrthoDB" id="5839267at2759"/>
<dbReference type="AlphaFoldDB" id="A0A0B1SWB0"/>
<proteinExistence type="predicted"/>
<organism evidence="1 2">
    <name type="scientific">Oesophagostomum dentatum</name>
    <name type="common">Nodular worm</name>
    <dbReference type="NCBI Taxonomy" id="61180"/>
    <lineage>
        <taxon>Eukaryota</taxon>
        <taxon>Metazoa</taxon>
        <taxon>Ecdysozoa</taxon>
        <taxon>Nematoda</taxon>
        <taxon>Chromadorea</taxon>
        <taxon>Rhabditida</taxon>
        <taxon>Rhabditina</taxon>
        <taxon>Rhabditomorpha</taxon>
        <taxon>Strongyloidea</taxon>
        <taxon>Strongylidae</taxon>
        <taxon>Oesophagostomum</taxon>
    </lineage>
</organism>
<dbReference type="EMBL" id="KN554491">
    <property type="protein sequence ID" value="KHJ89249.1"/>
    <property type="molecule type" value="Genomic_DNA"/>
</dbReference>
<evidence type="ECO:0000313" key="2">
    <source>
        <dbReference type="Proteomes" id="UP000053660"/>
    </source>
</evidence>
<name>A0A0B1SWB0_OESDE</name>
<evidence type="ECO:0000313" key="1">
    <source>
        <dbReference type="EMBL" id="KHJ89249.1"/>
    </source>
</evidence>
<protein>
    <submittedName>
        <fullName evidence="1">Uncharacterized protein</fullName>
    </submittedName>
</protein>
<sequence length="349" mass="39950">MALLKSAMRLLENIEQRKYAEALRLIEDQETGDRIAATAPDLIYKVAYCFGNQENVQLKLLLTLLLNPKLWDQICYELPVKLEKRLCERLIRIDEELPFTIQEATHVLSFFGKYKITYKFEKLVNAALNKIPPEETAAYPFLLYYAEKHPFSPRLLGDTKSVVLFPQVYELRFLQLKLAEGICDYINSAEQRCNGVFMKPLISALRFLHSLCDDCHKPSATCAEVFAEMFVLLGAVIRNESLHTDADGSTIMNMSELIMASFPVDLRILLLKRVLERTINEALICSASTSKILAWLLDIIRQNIHENVCINEMGSIFGVLERFACEDIPSSTAYYSSVLRIINAYSRDW</sequence>
<keyword evidence="2" id="KW-1185">Reference proteome</keyword>
<dbReference type="Proteomes" id="UP000053660">
    <property type="component" value="Unassembled WGS sequence"/>
</dbReference>
<reference evidence="1 2" key="1">
    <citation type="submission" date="2014-03" db="EMBL/GenBank/DDBJ databases">
        <title>Draft genome of the hookworm Oesophagostomum dentatum.</title>
        <authorList>
            <person name="Mitreva M."/>
        </authorList>
    </citation>
    <scope>NUCLEOTIDE SEQUENCE [LARGE SCALE GENOMIC DNA]</scope>
    <source>
        <strain evidence="1 2">OD-Hann</strain>
    </source>
</reference>